<evidence type="ECO:0000313" key="1">
    <source>
        <dbReference type="EMBL" id="KAI0087219.1"/>
    </source>
</evidence>
<reference evidence="1" key="1">
    <citation type="journal article" date="2021" name="Environ. Microbiol.">
        <title>Gene family expansions and transcriptome signatures uncover fungal adaptations to wood decay.</title>
        <authorList>
            <person name="Hage H."/>
            <person name="Miyauchi S."/>
            <person name="Viragh M."/>
            <person name="Drula E."/>
            <person name="Min B."/>
            <person name="Chaduli D."/>
            <person name="Navarro D."/>
            <person name="Favel A."/>
            <person name="Norest M."/>
            <person name="Lesage-Meessen L."/>
            <person name="Balint B."/>
            <person name="Merenyi Z."/>
            <person name="de Eugenio L."/>
            <person name="Morin E."/>
            <person name="Martinez A.T."/>
            <person name="Baldrian P."/>
            <person name="Stursova M."/>
            <person name="Martinez M.J."/>
            <person name="Novotny C."/>
            <person name="Magnuson J.K."/>
            <person name="Spatafora J.W."/>
            <person name="Maurice S."/>
            <person name="Pangilinan J."/>
            <person name="Andreopoulos W."/>
            <person name="LaButti K."/>
            <person name="Hundley H."/>
            <person name="Na H."/>
            <person name="Kuo A."/>
            <person name="Barry K."/>
            <person name="Lipzen A."/>
            <person name="Henrissat B."/>
            <person name="Riley R."/>
            <person name="Ahrendt S."/>
            <person name="Nagy L.G."/>
            <person name="Grigoriev I.V."/>
            <person name="Martin F."/>
            <person name="Rosso M.N."/>
        </authorList>
    </citation>
    <scope>NUCLEOTIDE SEQUENCE</scope>
    <source>
        <strain evidence="1">CBS 384.51</strain>
    </source>
</reference>
<evidence type="ECO:0000313" key="2">
    <source>
        <dbReference type="Proteomes" id="UP001055072"/>
    </source>
</evidence>
<gene>
    <name evidence="1" type="ORF">BDY19DRAFT_995286</name>
</gene>
<organism evidence="1 2">
    <name type="scientific">Irpex rosettiformis</name>
    <dbReference type="NCBI Taxonomy" id="378272"/>
    <lineage>
        <taxon>Eukaryota</taxon>
        <taxon>Fungi</taxon>
        <taxon>Dikarya</taxon>
        <taxon>Basidiomycota</taxon>
        <taxon>Agaricomycotina</taxon>
        <taxon>Agaricomycetes</taxon>
        <taxon>Polyporales</taxon>
        <taxon>Irpicaceae</taxon>
        <taxon>Irpex</taxon>
    </lineage>
</organism>
<accession>A0ACB8TZG3</accession>
<dbReference type="Proteomes" id="UP001055072">
    <property type="component" value="Unassembled WGS sequence"/>
</dbReference>
<sequence length="72" mass="7690">MRLFAAISAMIVFAVTIAAASPSFLRESKKDRSGSVLKTLKDDQGLIRQTPRPEGMTSSLVFTGVDASVLTC</sequence>
<dbReference type="EMBL" id="MU274919">
    <property type="protein sequence ID" value="KAI0087219.1"/>
    <property type="molecule type" value="Genomic_DNA"/>
</dbReference>
<protein>
    <submittedName>
        <fullName evidence="1">Uncharacterized protein</fullName>
    </submittedName>
</protein>
<proteinExistence type="predicted"/>
<name>A0ACB8TZG3_9APHY</name>
<comment type="caution">
    <text evidence="1">The sequence shown here is derived from an EMBL/GenBank/DDBJ whole genome shotgun (WGS) entry which is preliminary data.</text>
</comment>
<keyword evidence="2" id="KW-1185">Reference proteome</keyword>